<accession>A0A1I0P4U2</accession>
<name>A0A1I0P4U2_9FIRM</name>
<reference evidence="2 3" key="1">
    <citation type="submission" date="2016-10" db="EMBL/GenBank/DDBJ databases">
        <authorList>
            <person name="de Groot N.N."/>
        </authorList>
    </citation>
    <scope>NUCLEOTIDE SEQUENCE [LARGE SCALE GENOMIC DNA]</scope>
    <source>
        <strain evidence="2 3">DSM 9179</strain>
    </source>
</reference>
<keyword evidence="3" id="KW-1185">Reference proteome</keyword>
<evidence type="ECO:0000313" key="3">
    <source>
        <dbReference type="Proteomes" id="UP000199701"/>
    </source>
</evidence>
<dbReference type="NCBIfam" id="TIGR03728">
    <property type="entry name" value="glyco_access_1"/>
    <property type="match status" value="1"/>
</dbReference>
<sequence length="735" mass="85536">MEDNIVAGFNGNKFMLVDYANVNEQILCDFESYYDNFTPFSIEEQKLIFDNLLDVIMNSTFTDTQKSLVIVTSALLCNILSKQYYDKQISHYGDACFDEVYKFLSAKYRKDNQYIQSVKLNKDISDTDIMLCKCNSPDEIEKFIENYAWNFTKETQIIFYGNLKGAKPKYLSQMEYFYLGEGQAVVKGILHFGRRYLASLDLQTYHEIIDEANDFCSVLDKCNKVASINDLINNNIVKKYESQIYEALIYADKLEKKICFNEKIINNTGLKNEINEVKDALLDISYILDNNLSDLDYFLQYLNEKKEQFIRRLNYRYEEKIKVVIVHNNEFAKNMIVGLNYHNVNLVGVVTDAYLKADPEYSHVNISSSEFLTEIEMDYIIVVGYIFPYDILVEHLRKHNQNPKIIKLLDFNYIGSEEQRILFRTDWILNIQLNQRASDLKKQLEYFECHSANLPYEIGNDSSLKYPKVMSIEETVEAIVSNKLSVSRFGDGEFRMMFDINGPLFQNAIPELAEKLRMIVKSNLDNHMVAIHDIYGMFTNVKSYVCDYYRQYLNYNRKQEYIMLDMGKKYGNSFVSRFYINNMDRNLAEKRFSDIKRIWNLREVVIIEGEKTRMGIGNDLFDNAINIRRILAPAENAYDKYNDILKEACKLPTNTLIILALGPTATVLAYDLSKAGYQAIDIGHIDIEYEWFLMNAQQKVSIPNKYVNEAKDGKGTNVGECLDREYAGQIIAIVI</sequence>
<protein>
    <submittedName>
        <fullName evidence="2">Glycosyltransferase, SP_1767 family</fullName>
    </submittedName>
</protein>
<organism evidence="2 3">
    <name type="scientific">[Clostridium] fimetarium</name>
    <dbReference type="NCBI Taxonomy" id="99656"/>
    <lineage>
        <taxon>Bacteria</taxon>
        <taxon>Bacillati</taxon>
        <taxon>Bacillota</taxon>
        <taxon>Clostridia</taxon>
        <taxon>Lachnospirales</taxon>
        <taxon>Lachnospiraceae</taxon>
    </lineage>
</organism>
<keyword evidence="2" id="KW-0808">Transferase</keyword>
<feature type="domain" description="Glycosyltransferase GT-D fold" evidence="1">
    <location>
        <begin position="486"/>
        <end position="709"/>
    </location>
</feature>
<dbReference type="Proteomes" id="UP000199701">
    <property type="component" value="Unassembled WGS sequence"/>
</dbReference>
<dbReference type="AlphaFoldDB" id="A0A1I0P4U2"/>
<evidence type="ECO:0000313" key="2">
    <source>
        <dbReference type="EMBL" id="SEW09076.1"/>
    </source>
</evidence>
<evidence type="ECO:0000259" key="1">
    <source>
        <dbReference type="Pfam" id="PF08759"/>
    </source>
</evidence>
<dbReference type="InterPro" id="IPR014869">
    <property type="entry name" value="GT-D"/>
</dbReference>
<proteinExistence type="predicted"/>
<dbReference type="OrthoDB" id="796510at2"/>
<dbReference type="GO" id="GO:0016740">
    <property type="term" value="F:transferase activity"/>
    <property type="evidence" value="ECO:0007669"/>
    <property type="project" value="UniProtKB-KW"/>
</dbReference>
<dbReference type="RefSeq" id="WP_092451946.1">
    <property type="nucleotide sequence ID" value="NZ_FOJI01000004.1"/>
</dbReference>
<dbReference type="Pfam" id="PF08759">
    <property type="entry name" value="GT-D"/>
    <property type="match status" value="1"/>
</dbReference>
<dbReference type="STRING" id="99656.SAMN05421659_104145"/>
<dbReference type="EMBL" id="FOJI01000004">
    <property type="protein sequence ID" value="SEW09076.1"/>
    <property type="molecule type" value="Genomic_DNA"/>
</dbReference>
<gene>
    <name evidence="2" type="ORF">SAMN05421659_104145</name>
</gene>